<dbReference type="InterPro" id="IPR015421">
    <property type="entry name" value="PyrdxlP-dep_Trfase_major"/>
</dbReference>
<dbReference type="InterPro" id="IPR005814">
    <property type="entry name" value="Aminotrans_3"/>
</dbReference>
<keyword evidence="2 3" id="KW-0663">Pyridoxal phosphate</keyword>
<reference evidence="5" key="1">
    <citation type="journal article" date="2019" name="Int. J. Syst. Evol. Microbiol.">
        <title>The Global Catalogue of Microorganisms (GCM) 10K type strain sequencing project: providing services to taxonomists for standard genome sequencing and annotation.</title>
        <authorList>
            <consortium name="The Broad Institute Genomics Platform"/>
            <consortium name="The Broad Institute Genome Sequencing Center for Infectious Disease"/>
            <person name="Wu L."/>
            <person name="Ma J."/>
        </authorList>
    </citation>
    <scope>NUCLEOTIDE SEQUENCE [LARGE SCALE GENOMIC DNA]</scope>
    <source>
        <strain evidence="5">CGMCC 1.15474</strain>
    </source>
</reference>
<proteinExistence type="inferred from homology"/>
<keyword evidence="5" id="KW-1185">Reference proteome</keyword>
<dbReference type="GO" id="GO:0008483">
    <property type="term" value="F:transaminase activity"/>
    <property type="evidence" value="ECO:0007669"/>
    <property type="project" value="UniProtKB-KW"/>
</dbReference>
<keyword evidence="4" id="KW-0032">Aminotransferase</keyword>
<name>A0ABW5BT56_9BACI</name>
<dbReference type="CDD" id="cd00610">
    <property type="entry name" value="OAT_like"/>
    <property type="match status" value="1"/>
</dbReference>
<dbReference type="EMBL" id="JBHUIK010000001">
    <property type="protein sequence ID" value="MFD2213322.1"/>
    <property type="molecule type" value="Genomic_DNA"/>
</dbReference>
<dbReference type="NCBIfam" id="NF005375">
    <property type="entry name" value="PRK06917.1"/>
    <property type="match status" value="1"/>
</dbReference>
<dbReference type="InterPro" id="IPR015422">
    <property type="entry name" value="PyrdxlP-dep_Trfase_small"/>
</dbReference>
<dbReference type="PROSITE" id="PS00600">
    <property type="entry name" value="AA_TRANSFER_CLASS_3"/>
    <property type="match status" value="1"/>
</dbReference>
<dbReference type="Pfam" id="PF00202">
    <property type="entry name" value="Aminotran_3"/>
    <property type="match status" value="1"/>
</dbReference>
<accession>A0ABW5BT56</accession>
<evidence type="ECO:0000256" key="3">
    <source>
        <dbReference type="RuleBase" id="RU003560"/>
    </source>
</evidence>
<dbReference type="PANTHER" id="PTHR43094:SF1">
    <property type="entry name" value="AMINOTRANSFERASE CLASS-III"/>
    <property type="match status" value="1"/>
</dbReference>
<dbReference type="InterPro" id="IPR049704">
    <property type="entry name" value="Aminotrans_3_PPA_site"/>
</dbReference>
<organism evidence="4 5">
    <name type="scientific">Metabacillus endolithicus</name>
    <dbReference type="NCBI Taxonomy" id="1535204"/>
    <lineage>
        <taxon>Bacteria</taxon>
        <taxon>Bacillati</taxon>
        <taxon>Bacillota</taxon>
        <taxon>Bacilli</taxon>
        <taxon>Bacillales</taxon>
        <taxon>Bacillaceae</taxon>
        <taxon>Metabacillus</taxon>
    </lineage>
</organism>
<keyword evidence="4" id="KW-0808">Transferase</keyword>
<comment type="similarity">
    <text evidence="1 3">Belongs to the class-III pyridoxal-phosphate-dependent aminotransferase family.</text>
</comment>
<dbReference type="Gene3D" id="3.40.640.10">
    <property type="entry name" value="Type I PLP-dependent aspartate aminotransferase-like (Major domain)"/>
    <property type="match status" value="1"/>
</dbReference>
<dbReference type="PIRSF" id="PIRSF000521">
    <property type="entry name" value="Transaminase_4ab_Lys_Orn"/>
    <property type="match status" value="1"/>
</dbReference>
<dbReference type="PANTHER" id="PTHR43094">
    <property type="entry name" value="AMINOTRANSFERASE"/>
    <property type="match status" value="1"/>
</dbReference>
<evidence type="ECO:0000313" key="5">
    <source>
        <dbReference type="Proteomes" id="UP001597318"/>
    </source>
</evidence>
<evidence type="ECO:0000313" key="4">
    <source>
        <dbReference type="EMBL" id="MFD2213322.1"/>
    </source>
</evidence>
<dbReference type="Proteomes" id="UP001597318">
    <property type="component" value="Unassembled WGS sequence"/>
</dbReference>
<sequence length="462" mass="50958">MKRSLLIKPTMNEQYPTVSYGKGIYLYDNKGKRYIDGSSGAVTASLGHGVYEIIKSMQNQANKVSFVYRSQFTSEPAERLAEKLNKLVDADEDYWSFFVNSGSEATETAMKVAIQYWQEQGNFKKQRILSRWVSYHGITLGALSMSGHINRRERFVSLLEDYPSVTAPYCYRCSFDKTYPTCQLMCAHEVEAAIKRIGADHIAGFIAEPIIGAAGGVIVPPDGYYQKVREICDRYNILFIADEVMTGIGRTGKMFGLDHWGVKADIVALGKGMSAGFTPMAATLVSEKVMKPILEGSNSIMSGHTYSANPQSAASALAVLEYIENNNLVDKVKENGTYLLKRLKEELSNLEIIGDIRGKGLMIGVEFVSDKNIKQSFHNNGAVTNKIVKKAREKGLLIYPSSAGQDGVGGDAIIISPPFIILKEEIEELVSILMEVVSDIQKELGLTGGTDHEAINVQKEDK</sequence>
<dbReference type="InterPro" id="IPR015424">
    <property type="entry name" value="PyrdxlP-dep_Trfase"/>
</dbReference>
<evidence type="ECO:0000256" key="2">
    <source>
        <dbReference type="ARBA" id="ARBA00022898"/>
    </source>
</evidence>
<comment type="caution">
    <text evidence="4">The sequence shown here is derived from an EMBL/GenBank/DDBJ whole genome shotgun (WGS) entry which is preliminary data.</text>
</comment>
<evidence type="ECO:0000256" key="1">
    <source>
        <dbReference type="ARBA" id="ARBA00008954"/>
    </source>
</evidence>
<dbReference type="RefSeq" id="WP_379050645.1">
    <property type="nucleotide sequence ID" value="NZ_JBHUIK010000001.1"/>
</dbReference>
<dbReference type="SUPFAM" id="SSF53383">
    <property type="entry name" value="PLP-dependent transferases"/>
    <property type="match status" value="1"/>
</dbReference>
<gene>
    <name evidence="4" type="ORF">ACFSKK_06405</name>
</gene>
<dbReference type="Gene3D" id="3.90.1150.10">
    <property type="entry name" value="Aspartate Aminotransferase, domain 1"/>
    <property type="match status" value="1"/>
</dbReference>
<protein>
    <submittedName>
        <fullName evidence="4">Aspartate aminotransferase family protein</fullName>
    </submittedName>
</protein>